<feature type="transmembrane region" description="Helical" evidence="8">
    <location>
        <begin position="617"/>
        <end position="638"/>
    </location>
</feature>
<evidence type="ECO:0000313" key="12">
    <source>
        <dbReference type="Proteomes" id="UP000014760"/>
    </source>
</evidence>
<sequence length="1028" mass="113203">MVSVKQVFAFITLLSACVDAGELWFVSHRGNDFAGCRSIGSPCKSLAYTVPLTGSKATIFLQGDGQPYVHQQDDYIIVNKTLTIAALNDTKPEIGCTSVLFLVGSEEHKVTLNLHNLTIHNCRSTKGAIVVHNGRLSISSCRMMANGVLIHHPQSTMPGCNLTEIFMHNSEMNGNQVAKPFHAGILLLGCESLIFSIQNTSMVSSSVRLQAETSIQSTIVNVTFDGTNVRTSSFDATLAKKSNVLSFTRVNVTNHSFSRDSPINIAINEQTIDTPHINFKQSRFFNNRDIRTDGAGLSVQAHFQHSEPLLINALISRCLFHNNSAQRNGGAINILNTKGVTVTQSNFTDNQASNGAAIYANKASNILVLDSKFLSNIASQASKEAMSSGGAIYSTHSDIVLSNSSFVNNTAGTSGSAISMDDVQSLQITNCLFEVTSHDAKVGLINAQSLNSSEYQTSAWVSMAGSTVRVTARSTSPNILNVNAPLSLNANAINCSNANPVRMVYRKPEAGNYDYKQTHSWCETCPEGEHPDQNGTCRPCPEHSDCRYGQIIAHKNYWVDETCDAAKLCPKSLCNATDISPCVSDRTGPLCMQCMDGFSPSVVDSKCVPNEDCLQMWKVYTLILGCGCLYLIFILLLVCCMKNYTDDDDTEDLLTNYEDEETEQENGYTSLPIRAPVEPPLSQASQSASIVAVLFLHYQSLLYIGQQYTFHKATQWLADIINMQVLLVAFPKICNVFEAPFVSLLYTAGTPIVALSIWIIATIFRSYSRSPRIHRVHHRVTGVLLVAILICNAPMLSRSFEMLHCVPVGNSSVLYTQHGLYYCNHSWQYVITAFVFLCLIPLVVSIEVAVRQPPGKVATGLMASCPLIHLFYELIRVTLGMDTDRPKGVVHHLYMNPFKRDNHQSWFSIKSWLAVILMRVNVAVILSSLLSHRPMMLSLLLAGLVVVCLFIHLCVNLHSLDEVLYTLETANLFLSLAVAIGNIALAVVYEFNKHGLSETLHVFYQIAFFTIILSTGYIVMKNLRANRI</sequence>
<dbReference type="HOGENOM" id="CLU_274323_0_0_1"/>
<dbReference type="OrthoDB" id="5956805at2759"/>
<keyword evidence="7" id="KW-0998">Cell outer membrane</keyword>
<evidence type="ECO:0000256" key="9">
    <source>
        <dbReference type="SAM" id="SignalP"/>
    </source>
</evidence>
<comment type="subcellular location">
    <subcellularLocation>
        <location evidence="1">Cell envelope</location>
    </subcellularLocation>
    <subcellularLocation>
        <location evidence="2">Cell outer membrane</location>
    </subcellularLocation>
    <subcellularLocation>
        <location evidence="3">Secreted</location>
    </subcellularLocation>
</comment>
<feature type="signal peptide" evidence="9">
    <location>
        <begin position="1"/>
        <end position="20"/>
    </location>
</feature>
<feature type="transmembrane region" description="Helical" evidence="8">
    <location>
        <begin position="827"/>
        <end position="850"/>
    </location>
</feature>
<evidence type="ECO:0000256" key="3">
    <source>
        <dbReference type="ARBA" id="ARBA00004613"/>
    </source>
</evidence>
<evidence type="ECO:0000256" key="5">
    <source>
        <dbReference type="ARBA" id="ARBA00022729"/>
    </source>
</evidence>
<evidence type="ECO:0000256" key="2">
    <source>
        <dbReference type="ARBA" id="ARBA00004442"/>
    </source>
</evidence>
<keyword evidence="12" id="KW-1185">Reference proteome</keyword>
<dbReference type="SMART" id="SM00710">
    <property type="entry name" value="PbH1"/>
    <property type="match status" value="5"/>
</dbReference>
<evidence type="ECO:0008006" key="13">
    <source>
        <dbReference type="Google" id="ProtNLM"/>
    </source>
</evidence>
<dbReference type="EnsemblMetazoa" id="CapteT214819">
    <property type="protein sequence ID" value="CapteP214819"/>
    <property type="gene ID" value="CapteG214819"/>
</dbReference>
<accession>R7V1R2</accession>
<keyword evidence="6 8" id="KW-0472">Membrane</keyword>
<evidence type="ECO:0000313" key="11">
    <source>
        <dbReference type="EnsemblMetazoa" id="CapteP214819"/>
    </source>
</evidence>
<dbReference type="EMBL" id="KB295903">
    <property type="protein sequence ID" value="ELU12494.1"/>
    <property type="molecule type" value="Genomic_DNA"/>
</dbReference>
<keyword evidence="4" id="KW-0964">Secreted</keyword>
<dbReference type="OMA" id="MECISIF"/>
<dbReference type="PANTHER" id="PTHR11319">
    <property type="entry name" value="G PROTEIN-COUPLED RECEPTOR-RELATED"/>
    <property type="match status" value="1"/>
</dbReference>
<keyword evidence="8" id="KW-0812">Transmembrane</keyword>
<feature type="transmembrane region" description="Helical" evidence="8">
    <location>
        <begin position="970"/>
        <end position="989"/>
    </location>
</feature>
<dbReference type="AlphaFoldDB" id="R7V1R2"/>
<evidence type="ECO:0000256" key="6">
    <source>
        <dbReference type="ARBA" id="ARBA00023136"/>
    </source>
</evidence>
<evidence type="ECO:0000256" key="7">
    <source>
        <dbReference type="ARBA" id="ARBA00023237"/>
    </source>
</evidence>
<feature type="chain" id="PRO_5008788627" description="Right handed beta helix domain-containing protein" evidence="9">
    <location>
        <begin position="21"/>
        <end position="1028"/>
    </location>
</feature>
<dbReference type="PROSITE" id="PS51257">
    <property type="entry name" value="PROKAR_LIPOPROTEIN"/>
    <property type="match status" value="1"/>
</dbReference>
<dbReference type="Proteomes" id="UP000014760">
    <property type="component" value="Unassembled WGS sequence"/>
</dbReference>
<dbReference type="GO" id="GO:0005576">
    <property type="term" value="C:extracellular region"/>
    <property type="evidence" value="ECO:0007669"/>
    <property type="project" value="UniProtKB-SubCell"/>
</dbReference>
<evidence type="ECO:0000256" key="1">
    <source>
        <dbReference type="ARBA" id="ARBA00004196"/>
    </source>
</evidence>
<organism evidence="10">
    <name type="scientific">Capitella teleta</name>
    <name type="common">Polychaete worm</name>
    <dbReference type="NCBI Taxonomy" id="283909"/>
    <lineage>
        <taxon>Eukaryota</taxon>
        <taxon>Metazoa</taxon>
        <taxon>Spiralia</taxon>
        <taxon>Lophotrochozoa</taxon>
        <taxon>Annelida</taxon>
        <taxon>Polychaeta</taxon>
        <taxon>Sedentaria</taxon>
        <taxon>Scolecida</taxon>
        <taxon>Capitellidae</taxon>
        <taxon>Capitella</taxon>
    </lineage>
</organism>
<name>R7V1R2_CAPTE</name>
<dbReference type="InterPro" id="IPR006626">
    <property type="entry name" value="PbH1"/>
</dbReference>
<protein>
    <recommendedName>
        <fullName evidence="13">Right handed beta helix domain-containing protein</fullName>
    </recommendedName>
</protein>
<dbReference type="InterPro" id="IPR003368">
    <property type="entry name" value="POMP_repeat"/>
</dbReference>
<dbReference type="Pfam" id="PF02415">
    <property type="entry name" value="Chlam_PMP"/>
    <property type="match status" value="1"/>
</dbReference>
<dbReference type="EMBL" id="AMQN01005384">
    <property type="status" value="NOT_ANNOTATED_CDS"/>
    <property type="molecule type" value="Genomic_DNA"/>
</dbReference>
<dbReference type="PANTHER" id="PTHR11319:SF35">
    <property type="entry name" value="OUTER MEMBRANE PROTEIN PMPC-RELATED"/>
    <property type="match status" value="1"/>
</dbReference>
<dbReference type="InterPro" id="IPR011050">
    <property type="entry name" value="Pectin_lyase_fold/virulence"/>
</dbReference>
<feature type="transmembrane region" description="Helical" evidence="8">
    <location>
        <begin position="937"/>
        <end position="958"/>
    </location>
</feature>
<feature type="transmembrane region" description="Helical" evidence="8">
    <location>
        <begin position="911"/>
        <end position="930"/>
    </location>
</feature>
<feature type="transmembrane region" description="Helical" evidence="8">
    <location>
        <begin position="1001"/>
        <end position="1020"/>
    </location>
</feature>
<keyword evidence="8" id="KW-1133">Transmembrane helix</keyword>
<evidence type="ECO:0000313" key="10">
    <source>
        <dbReference type="EMBL" id="ELU12494.1"/>
    </source>
</evidence>
<feature type="transmembrane region" description="Helical" evidence="8">
    <location>
        <begin position="745"/>
        <end position="764"/>
    </location>
</feature>
<reference evidence="10 12" key="2">
    <citation type="journal article" date="2013" name="Nature">
        <title>Insights into bilaterian evolution from three spiralian genomes.</title>
        <authorList>
            <person name="Simakov O."/>
            <person name="Marletaz F."/>
            <person name="Cho S.J."/>
            <person name="Edsinger-Gonzales E."/>
            <person name="Havlak P."/>
            <person name="Hellsten U."/>
            <person name="Kuo D.H."/>
            <person name="Larsson T."/>
            <person name="Lv J."/>
            <person name="Arendt D."/>
            <person name="Savage R."/>
            <person name="Osoegawa K."/>
            <person name="de Jong P."/>
            <person name="Grimwood J."/>
            <person name="Chapman J.A."/>
            <person name="Shapiro H."/>
            <person name="Aerts A."/>
            <person name="Otillar R.P."/>
            <person name="Terry A.Y."/>
            <person name="Boore J.L."/>
            <person name="Grigoriev I.V."/>
            <person name="Lindberg D.R."/>
            <person name="Seaver E.C."/>
            <person name="Weisblat D.A."/>
            <person name="Putnam N.H."/>
            <person name="Rokhsar D.S."/>
        </authorList>
    </citation>
    <scope>NUCLEOTIDE SEQUENCE</scope>
    <source>
        <strain evidence="10 12">I ESC-2004</strain>
    </source>
</reference>
<reference evidence="11" key="3">
    <citation type="submission" date="2015-06" db="UniProtKB">
        <authorList>
            <consortium name="EnsemblMetazoa"/>
        </authorList>
    </citation>
    <scope>IDENTIFICATION</scope>
</reference>
<evidence type="ECO:0000256" key="4">
    <source>
        <dbReference type="ARBA" id="ARBA00022525"/>
    </source>
</evidence>
<gene>
    <name evidence="10" type="ORF">CAPTEDRAFT_214819</name>
</gene>
<proteinExistence type="predicted"/>
<keyword evidence="5 9" id="KW-0732">Signal</keyword>
<dbReference type="SUPFAM" id="SSF51126">
    <property type="entry name" value="Pectin lyase-like"/>
    <property type="match status" value="1"/>
</dbReference>
<evidence type="ECO:0000256" key="8">
    <source>
        <dbReference type="SAM" id="Phobius"/>
    </source>
</evidence>
<reference evidence="12" key="1">
    <citation type="submission" date="2012-12" db="EMBL/GenBank/DDBJ databases">
        <authorList>
            <person name="Hellsten U."/>
            <person name="Grimwood J."/>
            <person name="Chapman J.A."/>
            <person name="Shapiro H."/>
            <person name="Aerts A."/>
            <person name="Otillar R.P."/>
            <person name="Terry A.Y."/>
            <person name="Boore J.L."/>
            <person name="Simakov O."/>
            <person name="Marletaz F."/>
            <person name="Cho S.-J."/>
            <person name="Edsinger-Gonzales E."/>
            <person name="Havlak P."/>
            <person name="Kuo D.-H."/>
            <person name="Larsson T."/>
            <person name="Lv J."/>
            <person name="Arendt D."/>
            <person name="Savage R."/>
            <person name="Osoegawa K."/>
            <person name="de Jong P."/>
            <person name="Lindberg D.R."/>
            <person name="Seaver E.C."/>
            <person name="Weisblat D.A."/>
            <person name="Putnam N.H."/>
            <person name="Grigoriev I.V."/>
            <person name="Rokhsar D.S."/>
        </authorList>
    </citation>
    <scope>NUCLEOTIDE SEQUENCE</scope>
    <source>
        <strain evidence="12">I ESC-2004</strain>
    </source>
</reference>